<proteinExistence type="predicted"/>
<sequence length="91" mass="9220">MKNWIKKTVVTGAMAVVASTGAVAGTSTAAHASVGDCTALISLDGWEVGDKVLNACRLGAGNGFGQIMCLAILADTPIPEDRAREACEAAQ</sequence>
<keyword evidence="1" id="KW-0732">Signal</keyword>
<name>A0ABV8TVH1_9ACTN</name>
<dbReference type="EMBL" id="JBHSDK010000007">
    <property type="protein sequence ID" value="MFC4334581.1"/>
    <property type="molecule type" value="Genomic_DNA"/>
</dbReference>
<keyword evidence="3" id="KW-1185">Reference proteome</keyword>
<protein>
    <submittedName>
        <fullName evidence="2">Uncharacterized protein</fullName>
    </submittedName>
</protein>
<gene>
    <name evidence="2" type="ORF">ACFPET_05155</name>
</gene>
<comment type="caution">
    <text evidence="2">The sequence shown here is derived from an EMBL/GenBank/DDBJ whole genome shotgun (WGS) entry which is preliminary data.</text>
</comment>
<evidence type="ECO:0000313" key="3">
    <source>
        <dbReference type="Proteomes" id="UP001595823"/>
    </source>
</evidence>
<evidence type="ECO:0000256" key="1">
    <source>
        <dbReference type="SAM" id="SignalP"/>
    </source>
</evidence>
<evidence type="ECO:0000313" key="2">
    <source>
        <dbReference type="EMBL" id="MFC4334581.1"/>
    </source>
</evidence>
<organism evidence="2 3">
    <name type="scientific">Salininema proteolyticum</name>
    <dbReference type="NCBI Taxonomy" id="1607685"/>
    <lineage>
        <taxon>Bacteria</taxon>
        <taxon>Bacillati</taxon>
        <taxon>Actinomycetota</taxon>
        <taxon>Actinomycetes</taxon>
        <taxon>Glycomycetales</taxon>
        <taxon>Glycomycetaceae</taxon>
        <taxon>Salininema</taxon>
    </lineage>
</organism>
<dbReference type="Proteomes" id="UP001595823">
    <property type="component" value="Unassembled WGS sequence"/>
</dbReference>
<reference evidence="3" key="1">
    <citation type="journal article" date="2019" name="Int. J. Syst. Evol. Microbiol.">
        <title>The Global Catalogue of Microorganisms (GCM) 10K type strain sequencing project: providing services to taxonomists for standard genome sequencing and annotation.</title>
        <authorList>
            <consortium name="The Broad Institute Genomics Platform"/>
            <consortium name="The Broad Institute Genome Sequencing Center for Infectious Disease"/>
            <person name="Wu L."/>
            <person name="Ma J."/>
        </authorList>
    </citation>
    <scope>NUCLEOTIDE SEQUENCE [LARGE SCALE GENOMIC DNA]</scope>
    <source>
        <strain evidence="3">IBRC-M 10908</strain>
    </source>
</reference>
<accession>A0ABV8TVH1</accession>
<feature type="signal peptide" evidence="1">
    <location>
        <begin position="1"/>
        <end position="24"/>
    </location>
</feature>
<feature type="chain" id="PRO_5046006129" evidence="1">
    <location>
        <begin position="25"/>
        <end position="91"/>
    </location>
</feature>
<dbReference type="RefSeq" id="WP_380618410.1">
    <property type="nucleotide sequence ID" value="NZ_JBHSDK010000007.1"/>
</dbReference>